<gene>
    <name evidence="1" type="ordered locus">M1425_1015</name>
</gene>
<dbReference type="AlphaFoldDB" id="C3MXA5"/>
<evidence type="ECO:0000313" key="1">
    <source>
        <dbReference type="EMBL" id="ACP37785.1"/>
    </source>
</evidence>
<name>C3MXA5_SACI4</name>
<evidence type="ECO:0000313" key="2">
    <source>
        <dbReference type="Proteomes" id="UP000001350"/>
    </source>
</evidence>
<sequence>MRLHMTIGIVLKFTEDKSEGLIFIADKMYTYQGTIGIESDISKIEPVYSNEKKCEALYGIGAGSGPWIRQYFERLYQDLSTPQQLSLSDIFNNIRSILIAPYNEIIKKRIEESVLGPLGIKFEPDKMEQYINNPILFNNINNKISEVWNGLDILIGIQLQNKVAIYNINSSEVNDLTSQGFGVIGSGDLSAMWSLIHLGYSPNNDMKKALTLGLFAKFQAEESHGVGEATDAVILYCNANRLIVKRVDQVVIDNVRKAYDKLLRTQKGIVDESSRSININLD</sequence>
<dbReference type="HOGENOM" id="CLU_985602_0_0_2"/>
<dbReference type="Proteomes" id="UP000001350">
    <property type="component" value="Chromosome"/>
</dbReference>
<dbReference type="KEGG" id="sia:M1425_1015"/>
<accession>C3MXA5</accession>
<protein>
    <recommendedName>
        <fullName evidence="3">20S proteasome A and B subunits</fullName>
    </recommendedName>
</protein>
<organism evidence="1 2">
    <name type="scientific">Saccharolobus islandicus (strain M.14.25 / Kamchatka #1)</name>
    <name type="common">Sulfolobus islandicus</name>
    <dbReference type="NCBI Taxonomy" id="427317"/>
    <lineage>
        <taxon>Archaea</taxon>
        <taxon>Thermoproteota</taxon>
        <taxon>Thermoprotei</taxon>
        <taxon>Sulfolobales</taxon>
        <taxon>Sulfolobaceae</taxon>
        <taxon>Saccharolobus</taxon>
    </lineage>
</organism>
<dbReference type="EMBL" id="CP001400">
    <property type="protein sequence ID" value="ACP37785.1"/>
    <property type="molecule type" value="Genomic_DNA"/>
</dbReference>
<reference evidence="1 2" key="1">
    <citation type="journal article" date="2009" name="Proc. Natl. Acad. Sci. U.S.A.">
        <title>Biogeography of the Sulfolobus islandicus pan-genome.</title>
        <authorList>
            <person name="Reno M.L."/>
            <person name="Held N.L."/>
            <person name="Fields C.J."/>
            <person name="Burke P.V."/>
            <person name="Whitaker R.J."/>
        </authorList>
    </citation>
    <scope>NUCLEOTIDE SEQUENCE [LARGE SCALE GENOMIC DNA]</scope>
    <source>
        <strain evidence="2">M.14.25 / Kamchatka #1</strain>
    </source>
</reference>
<proteinExistence type="predicted"/>
<evidence type="ECO:0008006" key="3">
    <source>
        <dbReference type="Google" id="ProtNLM"/>
    </source>
</evidence>